<keyword evidence="2" id="KW-1185">Reference proteome</keyword>
<dbReference type="RefSeq" id="WP_110475239.1">
    <property type="nucleotide sequence ID" value="NZ_BMWQ01000002.1"/>
</dbReference>
<evidence type="ECO:0000313" key="1">
    <source>
        <dbReference type="EMBL" id="PYE81865.1"/>
    </source>
</evidence>
<protein>
    <recommendedName>
        <fullName evidence="3">Fn3 domain-containing protein</fullName>
    </recommendedName>
</protein>
<comment type="caution">
    <text evidence="1">The sequence shown here is derived from an EMBL/GenBank/DDBJ whole genome shotgun (WGS) entry which is preliminary data.</text>
</comment>
<dbReference type="EMBL" id="QJTD01000002">
    <property type="protein sequence ID" value="PYE81865.1"/>
    <property type="molecule type" value="Genomic_DNA"/>
</dbReference>
<reference evidence="1 2" key="1">
    <citation type="submission" date="2018-06" db="EMBL/GenBank/DDBJ databases">
        <title>Genomic Encyclopedia of Type Strains, Phase III (KMG-III): the genomes of soil and plant-associated and newly described type strains.</title>
        <authorList>
            <person name="Whitman W."/>
        </authorList>
    </citation>
    <scope>NUCLEOTIDE SEQUENCE [LARGE SCALE GENOMIC DNA]</scope>
    <source>
        <strain evidence="1 2">CECT 7945</strain>
    </source>
</reference>
<sequence>MKTIITIIIVGFSLVSTYGQDLNLSIIKETDQPDSMTEHFYVIGVTNSSKKNSSFSITANNKLCAKENSPQIDFSHDVLSKNKSIQPKPLNIKPGETIEVYVKLSRANNTQLNTWNCTEIIATSNDNKVLSNALTIVSFIPDPKDFN</sequence>
<evidence type="ECO:0008006" key="3">
    <source>
        <dbReference type="Google" id="ProtNLM"/>
    </source>
</evidence>
<evidence type="ECO:0000313" key="2">
    <source>
        <dbReference type="Proteomes" id="UP000248054"/>
    </source>
</evidence>
<dbReference type="AlphaFoldDB" id="A0A2V4XFM7"/>
<proteinExistence type="predicted"/>
<gene>
    <name evidence="1" type="ORF">DFQ11_102443</name>
</gene>
<name>A0A2V4XFM7_9FLAO</name>
<accession>A0A2V4XFM7</accession>
<organism evidence="1 2">
    <name type="scientific">Winogradskyella epiphytica</name>
    <dbReference type="NCBI Taxonomy" id="262005"/>
    <lineage>
        <taxon>Bacteria</taxon>
        <taxon>Pseudomonadati</taxon>
        <taxon>Bacteroidota</taxon>
        <taxon>Flavobacteriia</taxon>
        <taxon>Flavobacteriales</taxon>
        <taxon>Flavobacteriaceae</taxon>
        <taxon>Winogradskyella</taxon>
    </lineage>
</organism>
<dbReference type="Proteomes" id="UP000248054">
    <property type="component" value="Unassembled WGS sequence"/>
</dbReference>
<dbReference type="OrthoDB" id="1445001at2"/>